<keyword evidence="4 6" id="KW-1133">Transmembrane helix</keyword>
<dbReference type="Gene3D" id="1.20.1740.10">
    <property type="entry name" value="Amino acid/polyamine transporter I"/>
    <property type="match status" value="1"/>
</dbReference>
<feature type="transmembrane region" description="Helical" evidence="6">
    <location>
        <begin position="333"/>
        <end position="354"/>
    </location>
</feature>
<evidence type="ECO:0000313" key="8">
    <source>
        <dbReference type="Proteomes" id="UP000266188"/>
    </source>
</evidence>
<gene>
    <name evidence="7" type="ORF">PHISCL_09573</name>
</gene>
<proteinExistence type="predicted"/>
<evidence type="ECO:0000256" key="3">
    <source>
        <dbReference type="ARBA" id="ARBA00022692"/>
    </source>
</evidence>
<reference evidence="8" key="1">
    <citation type="submission" date="2017-02" db="EMBL/GenBank/DDBJ databases">
        <authorList>
            <person name="Tafer H."/>
            <person name="Lopandic K."/>
        </authorList>
    </citation>
    <scope>NUCLEOTIDE SEQUENCE [LARGE SCALE GENOMIC DNA]</scope>
    <source>
        <strain evidence="8">CBS 366.77</strain>
    </source>
</reference>
<feature type="transmembrane region" description="Helical" evidence="6">
    <location>
        <begin position="483"/>
        <end position="501"/>
    </location>
</feature>
<evidence type="ECO:0000256" key="2">
    <source>
        <dbReference type="ARBA" id="ARBA00022448"/>
    </source>
</evidence>
<dbReference type="EMBL" id="MVGC01000627">
    <property type="protein sequence ID" value="RJE18093.1"/>
    <property type="molecule type" value="Genomic_DNA"/>
</dbReference>
<evidence type="ECO:0000313" key="7">
    <source>
        <dbReference type="EMBL" id="RJE18093.1"/>
    </source>
</evidence>
<comment type="subcellular location">
    <subcellularLocation>
        <location evidence="1">Membrane</location>
        <topology evidence="1">Multi-pass membrane protein</topology>
    </subcellularLocation>
</comment>
<dbReference type="InterPro" id="IPR002293">
    <property type="entry name" value="AA/rel_permease1"/>
</dbReference>
<comment type="caution">
    <text evidence="7">The sequence shown here is derived from an EMBL/GenBank/DDBJ whole genome shotgun (WGS) entry which is preliminary data.</text>
</comment>
<dbReference type="PIRSF" id="PIRSF006060">
    <property type="entry name" value="AA_transporter"/>
    <property type="match status" value="1"/>
</dbReference>
<evidence type="ECO:0008006" key="9">
    <source>
        <dbReference type="Google" id="ProtNLM"/>
    </source>
</evidence>
<feature type="transmembrane region" description="Helical" evidence="6">
    <location>
        <begin position="198"/>
        <end position="219"/>
    </location>
</feature>
<accession>A0A3A2Z7A7</accession>
<keyword evidence="8" id="KW-1185">Reference proteome</keyword>
<sequence>MDTKHVTEKADLESVDQGVQDELDLAAMGHGQALTRKFSVWSMLCMAFCALGTWSAFAQDLSSGLINGGAIDIVWGVALVVACNICVGLSLGEMCSSMPTTLGQAYWTYRLWNSPSGRFISYMCAWITTFGWWTITASQVAFMGEFLLKMKVIVDTTWWPASTGYVQFLMYVGVTLFFTAINIVACRRDWWLPWLNNFVGGCFILLFFVFSLTLLMTVGVRSDLKFQPASFTFGKWINLTGWSNGLVFFLGLLQGAYGLTAYDSTLHMIEELPKPRKNGPLVVNLSIIIGGVSGITFMIICLFCIQNIDKVINSPTGLPFVELMLQTTGVNPTLSLISLFIFNGLGQGTVMLTASSRLTWGFARDGGLPWSEYLAQVSKTWKAPVRALWAQGTIIALVGVLYTFSTTALQAILGVSTIALTISYTIPILTLLIAGRDKLPPAGMRLGRWGPLINWVSVIYCSLTTVLFFFPGSPKVTTSDMNYAIAVFAVMMVVALFFWFIRGKHTYLRTNAAILEMEHARQLEDVPESQVVDIQEAETRDNKSE</sequence>
<dbReference type="AlphaFoldDB" id="A0A3A2Z7A7"/>
<organism evidence="7 8">
    <name type="scientific">Aspergillus sclerotialis</name>
    <dbReference type="NCBI Taxonomy" id="2070753"/>
    <lineage>
        <taxon>Eukaryota</taxon>
        <taxon>Fungi</taxon>
        <taxon>Dikarya</taxon>
        <taxon>Ascomycota</taxon>
        <taxon>Pezizomycotina</taxon>
        <taxon>Eurotiomycetes</taxon>
        <taxon>Eurotiomycetidae</taxon>
        <taxon>Eurotiales</taxon>
        <taxon>Aspergillaceae</taxon>
        <taxon>Aspergillus</taxon>
        <taxon>Aspergillus subgen. Polypaecilum</taxon>
    </lineage>
</organism>
<dbReference type="STRING" id="2070753.A0A3A2Z7A7"/>
<feature type="transmembrane region" description="Helical" evidence="6">
    <location>
        <begin position="119"/>
        <end position="144"/>
    </location>
</feature>
<feature type="transmembrane region" description="Helical" evidence="6">
    <location>
        <begin position="411"/>
        <end position="432"/>
    </location>
</feature>
<name>A0A3A2Z7A7_9EURO</name>
<evidence type="ECO:0000256" key="4">
    <source>
        <dbReference type="ARBA" id="ARBA00022989"/>
    </source>
</evidence>
<evidence type="ECO:0000256" key="5">
    <source>
        <dbReference type="ARBA" id="ARBA00023136"/>
    </source>
</evidence>
<evidence type="ECO:0000256" key="1">
    <source>
        <dbReference type="ARBA" id="ARBA00004141"/>
    </source>
</evidence>
<dbReference type="PANTHER" id="PTHR45649:SF22">
    <property type="entry name" value="TRANSPORTER, PUTATIVE (EUROFUNG)-RELATED"/>
    <property type="match status" value="1"/>
</dbReference>
<feature type="transmembrane region" description="Helical" evidence="6">
    <location>
        <begin position="38"/>
        <end position="57"/>
    </location>
</feature>
<keyword evidence="2" id="KW-0813">Transport</keyword>
<feature type="transmembrane region" description="Helical" evidence="6">
    <location>
        <begin position="164"/>
        <end position="186"/>
    </location>
</feature>
<dbReference type="Proteomes" id="UP000266188">
    <property type="component" value="Unassembled WGS sequence"/>
</dbReference>
<feature type="transmembrane region" description="Helical" evidence="6">
    <location>
        <begin position="69"/>
        <end position="91"/>
    </location>
</feature>
<feature type="transmembrane region" description="Helical" evidence="6">
    <location>
        <begin position="281"/>
        <end position="308"/>
    </location>
</feature>
<dbReference type="GO" id="GO:0022857">
    <property type="term" value="F:transmembrane transporter activity"/>
    <property type="evidence" value="ECO:0007669"/>
    <property type="project" value="InterPro"/>
</dbReference>
<feature type="transmembrane region" description="Helical" evidence="6">
    <location>
        <begin position="239"/>
        <end position="260"/>
    </location>
</feature>
<keyword evidence="3 6" id="KW-0812">Transmembrane</keyword>
<feature type="transmembrane region" description="Helical" evidence="6">
    <location>
        <begin position="387"/>
        <end position="405"/>
    </location>
</feature>
<protein>
    <recommendedName>
        <fullName evidence="9">Amino acid permease</fullName>
    </recommendedName>
</protein>
<keyword evidence="5 6" id="KW-0472">Membrane</keyword>
<feature type="transmembrane region" description="Helical" evidence="6">
    <location>
        <begin position="452"/>
        <end position="471"/>
    </location>
</feature>
<dbReference type="OrthoDB" id="2417308at2759"/>
<dbReference type="GO" id="GO:0016020">
    <property type="term" value="C:membrane"/>
    <property type="evidence" value="ECO:0007669"/>
    <property type="project" value="UniProtKB-SubCell"/>
</dbReference>
<dbReference type="Pfam" id="PF13520">
    <property type="entry name" value="AA_permease_2"/>
    <property type="match status" value="1"/>
</dbReference>
<evidence type="ECO:0000256" key="6">
    <source>
        <dbReference type="SAM" id="Phobius"/>
    </source>
</evidence>
<dbReference type="PANTHER" id="PTHR45649">
    <property type="entry name" value="AMINO-ACID PERMEASE BAT1"/>
    <property type="match status" value="1"/>
</dbReference>